<protein>
    <recommendedName>
        <fullName evidence="9">Mid2 domain-containing protein</fullName>
    </recommendedName>
</protein>
<feature type="compositionally biased region" description="Basic and acidic residues" evidence="5">
    <location>
        <begin position="117"/>
        <end position="129"/>
    </location>
</feature>
<feature type="compositionally biased region" description="Polar residues" evidence="5">
    <location>
        <begin position="268"/>
        <end position="287"/>
    </location>
</feature>
<keyword evidence="8" id="KW-1185">Reference proteome</keyword>
<comment type="subcellular location">
    <subcellularLocation>
        <location evidence="1">Membrane</location>
        <topology evidence="1">Single-pass membrane protein</topology>
    </subcellularLocation>
</comment>
<evidence type="ECO:0000256" key="1">
    <source>
        <dbReference type="ARBA" id="ARBA00004167"/>
    </source>
</evidence>
<keyword evidence="2 6" id="KW-0812">Transmembrane</keyword>
<dbReference type="CDD" id="cd12087">
    <property type="entry name" value="TM_EGFR-like"/>
    <property type="match status" value="1"/>
</dbReference>
<keyword evidence="3 6" id="KW-1133">Transmembrane helix</keyword>
<evidence type="ECO:0000256" key="3">
    <source>
        <dbReference type="ARBA" id="ARBA00022989"/>
    </source>
</evidence>
<evidence type="ECO:0000256" key="4">
    <source>
        <dbReference type="ARBA" id="ARBA00023136"/>
    </source>
</evidence>
<keyword evidence="4 6" id="KW-0472">Membrane</keyword>
<feature type="compositionally biased region" description="Polar residues" evidence="5">
    <location>
        <begin position="249"/>
        <end position="261"/>
    </location>
</feature>
<dbReference type="InterPro" id="IPR051694">
    <property type="entry name" value="Immunoregulatory_rcpt-like"/>
</dbReference>
<reference evidence="7 8" key="1">
    <citation type="journal article" date="2024" name="IMA Fungus">
        <title>IMA Genome - F19 : A genome assembly and annotation guide to empower mycologists, including annotated draft genome sequences of Ceratocystis pirilliformis, Diaporthe australafricana, Fusarium ophioides, Paecilomyces lecythidis, and Sporothrix stenoceras.</title>
        <authorList>
            <person name="Aylward J."/>
            <person name="Wilson A.M."/>
            <person name="Visagie C.M."/>
            <person name="Spraker J."/>
            <person name="Barnes I."/>
            <person name="Buitendag C."/>
            <person name="Ceriani C."/>
            <person name="Del Mar Angel L."/>
            <person name="du Plessis D."/>
            <person name="Fuchs T."/>
            <person name="Gasser K."/>
            <person name="Kramer D."/>
            <person name="Li W."/>
            <person name="Munsamy K."/>
            <person name="Piso A."/>
            <person name="Price J.L."/>
            <person name="Sonnekus B."/>
            <person name="Thomas C."/>
            <person name="van der Nest A."/>
            <person name="van Dijk A."/>
            <person name="van Heerden A."/>
            <person name="van Vuuren N."/>
            <person name="Yilmaz N."/>
            <person name="Duong T.A."/>
            <person name="van der Merwe N.A."/>
            <person name="Wingfield M.J."/>
            <person name="Wingfield B.D."/>
        </authorList>
    </citation>
    <scope>NUCLEOTIDE SEQUENCE [LARGE SCALE GENOMIC DNA]</scope>
    <source>
        <strain evidence="7 8">CMW 18300</strain>
    </source>
</reference>
<sequence>MTTTSSVSLNENLASSTPNTILTVTITSLAPTVSSESALITDNPNTVSCDLTLVYVFTKSATDESSSSSASSSTGSSRSGLSTGAIAGIVIGSIIFLIFLVLVVFCTSRRFARKRRREETSLHHSEHHPSRASRAPPSSYHKAQSQRSTVYSPSSPPQELATQFNRLQVDGRGRPVEVLGSYKHPVELQAGSTADLVAHVRKGGRPPAGLGKSGAASVIYIMPARSGDDIRSEGISGRCLSPGTWETESWAASVSGQSQMVSGPGTHATPSKASSRDTLGYSTHTKE</sequence>
<evidence type="ECO:0000313" key="7">
    <source>
        <dbReference type="EMBL" id="KAL1867288.1"/>
    </source>
</evidence>
<evidence type="ECO:0000256" key="5">
    <source>
        <dbReference type="SAM" id="MobiDB-lite"/>
    </source>
</evidence>
<feature type="compositionally biased region" description="Polar residues" evidence="5">
    <location>
        <begin position="141"/>
        <end position="153"/>
    </location>
</feature>
<evidence type="ECO:0000256" key="2">
    <source>
        <dbReference type="ARBA" id="ARBA00022692"/>
    </source>
</evidence>
<feature type="transmembrane region" description="Helical" evidence="6">
    <location>
        <begin position="85"/>
        <end position="107"/>
    </location>
</feature>
<name>A0ABR3WUC7_9PEZI</name>
<proteinExistence type="predicted"/>
<dbReference type="Proteomes" id="UP001583177">
    <property type="component" value="Unassembled WGS sequence"/>
</dbReference>
<gene>
    <name evidence="7" type="ORF">Daus18300_006407</name>
</gene>
<dbReference type="PANTHER" id="PTHR15549">
    <property type="entry name" value="PAIRED IMMUNOGLOBULIN-LIKE TYPE 2 RECEPTOR"/>
    <property type="match status" value="1"/>
</dbReference>
<comment type="caution">
    <text evidence="7">The sequence shown here is derived from an EMBL/GenBank/DDBJ whole genome shotgun (WGS) entry which is preliminary data.</text>
</comment>
<dbReference type="EMBL" id="JAWRVE010000051">
    <property type="protein sequence ID" value="KAL1867288.1"/>
    <property type="molecule type" value="Genomic_DNA"/>
</dbReference>
<feature type="region of interest" description="Disordered" evidence="5">
    <location>
        <begin position="249"/>
        <end position="287"/>
    </location>
</feature>
<evidence type="ECO:0000313" key="8">
    <source>
        <dbReference type="Proteomes" id="UP001583177"/>
    </source>
</evidence>
<evidence type="ECO:0008006" key="9">
    <source>
        <dbReference type="Google" id="ProtNLM"/>
    </source>
</evidence>
<evidence type="ECO:0000256" key="6">
    <source>
        <dbReference type="SAM" id="Phobius"/>
    </source>
</evidence>
<feature type="region of interest" description="Disordered" evidence="5">
    <location>
        <begin position="116"/>
        <end position="158"/>
    </location>
</feature>
<accession>A0ABR3WUC7</accession>
<organism evidence="7 8">
    <name type="scientific">Diaporthe australafricana</name>
    <dbReference type="NCBI Taxonomy" id="127596"/>
    <lineage>
        <taxon>Eukaryota</taxon>
        <taxon>Fungi</taxon>
        <taxon>Dikarya</taxon>
        <taxon>Ascomycota</taxon>
        <taxon>Pezizomycotina</taxon>
        <taxon>Sordariomycetes</taxon>
        <taxon>Sordariomycetidae</taxon>
        <taxon>Diaporthales</taxon>
        <taxon>Diaporthaceae</taxon>
        <taxon>Diaporthe</taxon>
    </lineage>
</organism>